<dbReference type="Pfam" id="PF00656">
    <property type="entry name" value="Peptidase_C14"/>
    <property type="match status" value="1"/>
</dbReference>
<evidence type="ECO:0000313" key="3">
    <source>
        <dbReference type="Proteomes" id="UP000032458"/>
    </source>
</evidence>
<protein>
    <submittedName>
        <fullName evidence="2">Peptidase C14</fullName>
    </submittedName>
</protein>
<accession>A0A0D7CI39</accession>
<sequence>MATGLSLHVGLNSVDPAQYDGWDGRLVACENDARDLAELARGVGFEETVVLTADGTTENITGELRKAAKRLEHGDIFLFTYSGHGGQVPNAEGGDEEADEFDETLVFYDRQFLDDELYREFGRFADGVRILALHDSCHSGTGIEVREVLTPEAMQRQFQTSDPNRIEDTSRLMPVVKQAEIYERDKDFFRNIQRSLGAKSSRKGSTSALLISACQDNQLASDGPVNGLFTGTLLEVWDNGTFRGGYRAFHRDIQRNMPPTQSPNFYVTGQPGETFLAQQPFTV</sequence>
<dbReference type="GO" id="GO:0004197">
    <property type="term" value="F:cysteine-type endopeptidase activity"/>
    <property type="evidence" value="ECO:0007669"/>
    <property type="project" value="InterPro"/>
</dbReference>
<dbReference type="GO" id="GO:0005737">
    <property type="term" value="C:cytoplasm"/>
    <property type="evidence" value="ECO:0007669"/>
    <property type="project" value="TreeGrafter"/>
</dbReference>
<dbReference type="EMBL" id="JRKI01000034">
    <property type="protein sequence ID" value="KIZ15092.1"/>
    <property type="molecule type" value="Genomic_DNA"/>
</dbReference>
<dbReference type="PANTHER" id="PTHR48104">
    <property type="entry name" value="METACASPASE-4"/>
    <property type="match status" value="1"/>
</dbReference>
<dbReference type="Gene3D" id="3.40.50.1460">
    <property type="match status" value="1"/>
</dbReference>
<dbReference type="PATRIC" id="fig|1240678.4.peg.5574"/>
<dbReference type="InterPro" id="IPR050452">
    <property type="entry name" value="Metacaspase"/>
</dbReference>
<dbReference type="RefSeq" id="WP_030064267.1">
    <property type="nucleotide sequence ID" value="NZ_JRKI01000034.1"/>
</dbReference>
<evidence type="ECO:0000259" key="1">
    <source>
        <dbReference type="Pfam" id="PF00656"/>
    </source>
</evidence>
<reference evidence="2 3" key="1">
    <citation type="submission" date="2014-09" db="EMBL/GenBank/DDBJ databases">
        <title>Draft genome sequence of Streptomyces natalensis ATCC 27448, producer of the antifungal pimaricin.</title>
        <authorList>
            <person name="Mendes M.V."/>
            <person name="Beites T."/>
            <person name="Pires S."/>
            <person name="Santos C.L."/>
            <person name="Moradas-Ferreira P."/>
        </authorList>
    </citation>
    <scope>NUCLEOTIDE SEQUENCE [LARGE SCALE GENOMIC DNA]</scope>
    <source>
        <strain evidence="2 3">ATCC 27448</strain>
    </source>
</reference>
<dbReference type="AlphaFoldDB" id="A0A0D7CI39"/>
<dbReference type="InterPro" id="IPR029030">
    <property type="entry name" value="Caspase-like_dom_sf"/>
</dbReference>
<dbReference type="GO" id="GO:0006508">
    <property type="term" value="P:proteolysis"/>
    <property type="evidence" value="ECO:0007669"/>
    <property type="project" value="InterPro"/>
</dbReference>
<name>A0A0D7CI39_9ACTN</name>
<evidence type="ECO:0000313" key="2">
    <source>
        <dbReference type="EMBL" id="KIZ15092.1"/>
    </source>
</evidence>
<gene>
    <name evidence="2" type="ORF">SNA_26160</name>
</gene>
<dbReference type="Proteomes" id="UP000032458">
    <property type="component" value="Unassembled WGS sequence"/>
</dbReference>
<dbReference type="InterPro" id="IPR011600">
    <property type="entry name" value="Pept_C14_caspase"/>
</dbReference>
<dbReference type="PANTHER" id="PTHR48104:SF30">
    <property type="entry name" value="METACASPASE-1"/>
    <property type="match status" value="1"/>
</dbReference>
<proteinExistence type="predicted"/>
<organism evidence="2 3">
    <name type="scientific">Streptomyces natalensis ATCC 27448</name>
    <dbReference type="NCBI Taxonomy" id="1240678"/>
    <lineage>
        <taxon>Bacteria</taxon>
        <taxon>Bacillati</taxon>
        <taxon>Actinomycetota</taxon>
        <taxon>Actinomycetes</taxon>
        <taxon>Kitasatosporales</taxon>
        <taxon>Streptomycetaceae</taxon>
        <taxon>Streptomyces</taxon>
    </lineage>
</organism>
<feature type="domain" description="Peptidase C14 caspase" evidence="1">
    <location>
        <begin position="17"/>
        <end position="267"/>
    </location>
</feature>
<comment type="caution">
    <text evidence="2">The sequence shown here is derived from an EMBL/GenBank/DDBJ whole genome shotgun (WGS) entry which is preliminary data.</text>
</comment>
<keyword evidence="3" id="KW-1185">Reference proteome</keyword>
<dbReference type="SUPFAM" id="SSF52129">
    <property type="entry name" value="Caspase-like"/>
    <property type="match status" value="1"/>
</dbReference>